<dbReference type="HOGENOM" id="CLU_153784_0_0_9"/>
<reference evidence="1 2" key="1">
    <citation type="submission" date="2015-03" db="EMBL/GenBank/DDBJ databases">
        <authorList>
            <person name="Abdul Halim M."/>
        </authorList>
    </citation>
    <scope>NUCLEOTIDE SEQUENCE [LARGE SCALE GENOMIC DNA]</scope>
    <source>
        <strain evidence="1 2">ATCC 35681</strain>
    </source>
</reference>
<protein>
    <submittedName>
        <fullName evidence="1">Uncharacterized protein</fullName>
    </submittedName>
</protein>
<dbReference type="OrthoDB" id="48873at2"/>
<dbReference type="PATRIC" id="fig|1333534.5.peg.2700"/>
<dbReference type="RefSeq" id="WP_025698391.1">
    <property type="nucleotide sequence ID" value="NZ_ASQQ01000600.1"/>
</dbReference>
<sequence>MKYIERLQLETQGITHSPDELSIYLEEEGITDPESEYSPSSSTEKRKIYAAALSILNGVANNPTLMKSYKSDDITVSDFADSIQNRIDQLERKIRMMAVNDTQASSSTFMLFKGI</sequence>
<dbReference type="EMBL" id="CP011114">
    <property type="protein sequence ID" value="AKG35250.1"/>
    <property type="molecule type" value="Genomic_DNA"/>
</dbReference>
<accession>A0A0F7CJ46</accession>
<dbReference type="Proteomes" id="UP000034189">
    <property type="component" value="Chromosome"/>
</dbReference>
<dbReference type="AlphaFoldDB" id="A0A0F7CJ46"/>
<organism evidence="1 2">
    <name type="scientific">Paenibacillus durus ATCC 35681</name>
    <dbReference type="NCBI Taxonomy" id="1333534"/>
    <lineage>
        <taxon>Bacteria</taxon>
        <taxon>Bacillati</taxon>
        <taxon>Bacillota</taxon>
        <taxon>Bacilli</taxon>
        <taxon>Bacillales</taxon>
        <taxon>Paenibacillaceae</taxon>
        <taxon>Paenibacillus</taxon>
    </lineage>
</organism>
<reference evidence="1 2" key="2">
    <citation type="journal article" date="2016" name="Genome Announc.">
        <title>Genome Sequence of a Gram-Positive Diazotroph, Paenibacillus durus Type Strain ATCC 35681.</title>
        <authorList>
            <person name="Halim M.A."/>
            <person name="Rahman A.Y."/>
            <person name="Sim K.S."/>
            <person name="Yam H.C."/>
            <person name="Rahim A.A."/>
            <person name="Ghazali A.H."/>
            <person name="Najimudin N."/>
        </authorList>
    </citation>
    <scope>NUCLEOTIDE SEQUENCE [LARGE SCALE GENOMIC DNA]</scope>
    <source>
        <strain evidence="1 2">ATCC 35681</strain>
    </source>
</reference>
<evidence type="ECO:0000313" key="1">
    <source>
        <dbReference type="EMBL" id="AKG35250.1"/>
    </source>
</evidence>
<gene>
    <name evidence="1" type="ORF">VK70_12240</name>
</gene>
<name>A0A0F7CJ46_PAEDU</name>
<proteinExistence type="predicted"/>
<evidence type="ECO:0000313" key="2">
    <source>
        <dbReference type="Proteomes" id="UP000034189"/>
    </source>
</evidence>